<keyword evidence="1" id="KW-0812">Transmembrane</keyword>
<name>A0AAW2KYB3_9LAMI</name>
<protein>
    <submittedName>
        <fullName evidence="2">Uncharacterized protein</fullName>
    </submittedName>
</protein>
<reference evidence="2" key="1">
    <citation type="submission" date="2020-06" db="EMBL/GenBank/DDBJ databases">
        <authorList>
            <person name="Li T."/>
            <person name="Hu X."/>
            <person name="Zhang T."/>
            <person name="Song X."/>
            <person name="Zhang H."/>
            <person name="Dai N."/>
            <person name="Sheng W."/>
            <person name="Hou X."/>
            <person name="Wei L."/>
        </authorList>
    </citation>
    <scope>NUCLEOTIDE SEQUENCE</scope>
    <source>
        <strain evidence="2">G01</strain>
        <tissue evidence="2">Leaf</tissue>
    </source>
</reference>
<dbReference type="AlphaFoldDB" id="A0AAW2KYB3"/>
<feature type="transmembrane region" description="Helical" evidence="1">
    <location>
        <begin position="162"/>
        <end position="183"/>
    </location>
</feature>
<proteinExistence type="predicted"/>
<dbReference type="PANTHER" id="PTHR10775">
    <property type="entry name" value="OS08G0208400 PROTEIN"/>
    <property type="match status" value="1"/>
</dbReference>
<gene>
    <name evidence="2" type="ORF">Sangu_2449400</name>
</gene>
<keyword evidence="1" id="KW-0472">Membrane</keyword>
<dbReference type="EMBL" id="JACGWK010000016">
    <property type="protein sequence ID" value="KAL0311547.1"/>
    <property type="molecule type" value="Genomic_DNA"/>
</dbReference>
<dbReference type="PANTHER" id="PTHR10775:SF185">
    <property type="entry name" value="OS08G0208400 PROTEIN"/>
    <property type="match status" value="1"/>
</dbReference>
<evidence type="ECO:0000256" key="1">
    <source>
        <dbReference type="SAM" id="Phobius"/>
    </source>
</evidence>
<dbReference type="Pfam" id="PF02992">
    <property type="entry name" value="Transposase_21"/>
    <property type="match status" value="1"/>
</dbReference>
<sequence>MDIKADGHISKRIYDRISQLANRILPTNHSLSGDYYSTMVKDLSLPIENIHMCKNGCILYWKDGVDLEYYKFCGDARYKSSHGRHPHWKKSRYAVLKYLPLTLYLQRRTFAQMVLRRTVRTVGYHYSTIFFLLWYVDFGTYDHTTDRAFIMRTTLMWSVNDLPAYGIAFGWMTTGVMGCLVCIDDTRAFHLQHGRKECYFGCHRQFLPSHHSYRRNKKTFTKNCVQNKVARSRLTGDQILNRVTNISPAVEMGLSLPDGYSSDHKWTKKNIFRDLPY</sequence>
<organism evidence="2">
    <name type="scientific">Sesamum angustifolium</name>
    <dbReference type="NCBI Taxonomy" id="2727405"/>
    <lineage>
        <taxon>Eukaryota</taxon>
        <taxon>Viridiplantae</taxon>
        <taxon>Streptophyta</taxon>
        <taxon>Embryophyta</taxon>
        <taxon>Tracheophyta</taxon>
        <taxon>Spermatophyta</taxon>
        <taxon>Magnoliopsida</taxon>
        <taxon>eudicotyledons</taxon>
        <taxon>Gunneridae</taxon>
        <taxon>Pentapetalae</taxon>
        <taxon>asterids</taxon>
        <taxon>lamiids</taxon>
        <taxon>Lamiales</taxon>
        <taxon>Pedaliaceae</taxon>
        <taxon>Sesamum</taxon>
    </lineage>
</organism>
<keyword evidence="1" id="KW-1133">Transmembrane helix</keyword>
<feature type="transmembrane region" description="Helical" evidence="1">
    <location>
        <begin position="118"/>
        <end position="136"/>
    </location>
</feature>
<evidence type="ECO:0000313" key="2">
    <source>
        <dbReference type="EMBL" id="KAL0311547.1"/>
    </source>
</evidence>
<dbReference type="InterPro" id="IPR004242">
    <property type="entry name" value="Transposase_21"/>
</dbReference>
<comment type="caution">
    <text evidence="2">The sequence shown here is derived from an EMBL/GenBank/DDBJ whole genome shotgun (WGS) entry which is preliminary data.</text>
</comment>
<reference evidence="2" key="2">
    <citation type="journal article" date="2024" name="Plant">
        <title>Genomic evolution and insights into agronomic trait innovations of Sesamum species.</title>
        <authorList>
            <person name="Miao H."/>
            <person name="Wang L."/>
            <person name="Qu L."/>
            <person name="Liu H."/>
            <person name="Sun Y."/>
            <person name="Le M."/>
            <person name="Wang Q."/>
            <person name="Wei S."/>
            <person name="Zheng Y."/>
            <person name="Lin W."/>
            <person name="Duan Y."/>
            <person name="Cao H."/>
            <person name="Xiong S."/>
            <person name="Wang X."/>
            <person name="Wei L."/>
            <person name="Li C."/>
            <person name="Ma Q."/>
            <person name="Ju M."/>
            <person name="Zhao R."/>
            <person name="Li G."/>
            <person name="Mu C."/>
            <person name="Tian Q."/>
            <person name="Mei H."/>
            <person name="Zhang T."/>
            <person name="Gao T."/>
            <person name="Zhang H."/>
        </authorList>
    </citation>
    <scope>NUCLEOTIDE SEQUENCE</scope>
    <source>
        <strain evidence="2">G01</strain>
    </source>
</reference>
<accession>A0AAW2KYB3</accession>